<evidence type="ECO:0000256" key="7">
    <source>
        <dbReference type="ARBA" id="ARBA00048258"/>
    </source>
</evidence>
<comment type="subunit">
    <text evidence="8">Homodimer.</text>
</comment>
<dbReference type="eggNOG" id="COG0414">
    <property type="taxonomic scope" value="Bacteria"/>
</dbReference>
<dbReference type="EC" id="6.3.2.1" evidence="8"/>
<dbReference type="InterPro" id="IPR014729">
    <property type="entry name" value="Rossmann-like_a/b/a_fold"/>
</dbReference>
<feature type="binding site" evidence="8">
    <location>
        <begin position="30"/>
        <end position="37"/>
    </location>
    <ligand>
        <name>ATP</name>
        <dbReference type="ChEBI" id="CHEBI:30616"/>
    </ligand>
</feature>
<comment type="pathway">
    <text evidence="1 8">Cofactor biosynthesis; (R)-pantothenate biosynthesis; (R)-pantothenate from (R)-pantoate and beta-alanine: step 1/1.</text>
</comment>
<accession>F8C2U3</accession>
<protein>
    <recommendedName>
        <fullName evidence="8">Pantothenate synthetase</fullName>
        <shortName evidence="8">PS</shortName>
        <ecNumber evidence="8">6.3.2.1</ecNumber>
    </recommendedName>
    <alternativeName>
        <fullName evidence="8">Pantoate--beta-alanine ligase</fullName>
    </alternativeName>
    <alternativeName>
        <fullName evidence="8">Pantoate-activating enzyme</fullName>
    </alternativeName>
</protein>
<dbReference type="OrthoDB" id="9773087at2"/>
<organism evidence="9 10">
    <name type="scientific">Thermodesulfobacterium geofontis (strain OPF15)</name>
    <dbReference type="NCBI Taxonomy" id="795359"/>
    <lineage>
        <taxon>Bacteria</taxon>
        <taxon>Pseudomonadati</taxon>
        <taxon>Thermodesulfobacteriota</taxon>
        <taxon>Thermodesulfobacteria</taxon>
        <taxon>Thermodesulfobacteriales</taxon>
        <taxon>Thermodesulfobacteriaceae</taxon>
        <taxon>Thermodesulfobacterium</taxon>
    </lineage>
</organism>
<dbReference type="GO" id="GO:0005829">
    <property type="term" value="C:cytosol"/>
    <property type="evidence" value="ECO:0007669"/>
    <property type="project" value="TreeGrafter"/>
</dbReference>
<dbReference type="Gene3D" id="3.40.50.620">
    <property type="entry name" value="HUPs"/>
    <property type="match status" value="1"/>
</dbReference>
<dbReference type="FunFam" id="3.30.1300.10:FF:000001">
    <property type="entry name" value="Pantothenate synthetase"/>
    <property type="match status" value="1"/>
</dbReference>
<dbReference type="RefSeq" id="WP_013909020.1">
    <property type="nucleotide sequence ID" value="NC_015682.1"/>
</dbReference>
<evidence type="ECO:0000313" key="9">
    <source>
        <dbReference type="EMBL" id="AEH22320.1"/>
    </source>
</evidence>
<keyword evidence="5 8" id="KW-0547">Nucleotide-binding</keyword>
<dbReference type="SUPFAM" id="SSF52374">
    <property type="entry name" value="Nucleotidylyl transferase"/>
    <property type="match status" value="1"/>
</dbReference>
<name>F8C2U3_THEGP</name>
<dbReference type="UniPathway" id="UPA00028">
    <property type="reaction ID" value="UER00005"/>
</dbReference>
<evidence type="ECO:0000313" key="10">
    <source>
        <dbReference type="Proteomes" id="UP000006583"/>
    </source>
</evidence>
<evidence type="ECO:0000256" key="2">
    <source>
        <dbReference type="ARBA" id="ARBA00009256"/>
    </source>
</evidence>
<dbReference type="Pfam" id="PF02569">
    <property type="entry name" value="Pantoate_ligase"/>
    <property type="match status" value="1"/>
</dbReference>
<comment type="miscellaneous">
    <text evidence="8">The reaction proceeds by a bi uni uni bi ping pong mechanism.</text>
</comment>
<dbReference type="InterPro" id="IPR042176">
    <property type="entry name" value="Pantoate_ligase_C"/>
</dbReference>
<dbReference type="PANTHER" id="PTHR21299:SF1">
    <property type="entry name" value="PANTOATE--BETA-ALANINE LIGASE"/>
    <property type="match status" value="1"/>
</dbReference>
<keyword evidence="8" id="KW-0963">Cytoplasm</keyword>
<dbReference type="AlphaFoldDB" id="F8C2U3"/>
<sequence length="282" mass="32355">MEVVKEITKMKKISKIWKKEGYKISFVPTMGFLHEAHLSLIRKAKELGDKTVVSIFVNPLQFGPKEDFKEYPRDLERDLALLEKEEVDVVFVPKTEEMYPSDFQTYVEVTKLTTGLCGAFRPGHFKGVTTVVLKLFNIINPDIAIFGEKDYQQLQVVRQMVKDLNLDIEIIAHPTVREKDGLAMSSRNIYLSSEERESASTLYKALLLAQELIKDGERNSQNLKKKLEDFIHSFPFTKVQYIEFVDPLTLEPVEKIEKPVVCALAVFVGKARLIDNMLINPE</sequence>
<feature type="binding site" evidence="8">
    <location>
        <position position="153"/>
    </location>
    <ligand>
        <name>(R)-pantoate</name>
        <dbReference type="ChEBI" id="CHEBI:15980"/>
    </ligand>
</feature>
<dbReference type="KEGG" id="top:TOPB45_0205"/>
<dbReference type="HAMAP" id="MF_00158">
    <property type="entry name" value="PanC"/>
    <property type="match status" value="1"/>
</dbReference>
<keyword evidence="6 8" id="KW-0067">ATP-binding</keyword>
<feature type="binding site" evidence="8">
    <location>
        <position position="61"/>
    </location>
    <ligand>
        <name>(R)-pantoate</name>
        <dbReference type="ChEBI" id="CHEBI:15980"/>
    </ligand>
</feature>
<evidence type="ECO:0000256" key="3">
    <source>
        <dbReference type="ARBA" id="ARBA00022598"/>
    </source>
</evidence>
<dbReference type="EMBL" id="CP002829">
    <property type="protein sequence ID" value="AEH22320.1"/>
    <property type="molecule type" value="Genomic_DNA"/>
</dbReference>
<dbReference type="Gene3D" id="3.30.1300.10">
    <property type="entry name" value="Pantoate-beta-alanine ligase, C-terminal domain"/>
    <property type="match status" value="1"/>
</dbReference>
<dbReference type="InterPro" id="IPR004821">
    <property type="entry name" value="Cyt_trans-like"/>
</dbReference>
<comment type="catalytic activity">
    <reaction evidence="7 8">
        <text>(R)-pantoate + beta-alanine + ATP = (R)-pantothenate + AMP + diphosphate + H(+)</text>
        <dbReference type="Rhea" id="RHEA:10912"/>
        <dbReference type="ChEBI" id="CHEBI:15378"/>
        <dbReference type="ChEBI" id="CHEBI:15980"/>
        <dbReference type="ChEBI" id="CHEBI:29032"/>
        <dbReference type="ChEBI" id="CHEBI:30616"/>
        <dbReference type="ChEBI" id="CHEBI:33019"/>
        <dbReference type="ChEBI" id="CHEBI:57966"/>
        <dbReference type="ChEBI" id="CHEBI:456215"/>
        <dbReference type="EC" id="6.3.2.1"/>
    </reaction>
</comment>
<dbReference type="NCBIfam" id="TIGR00125">
    <property type="entry name" value="cyt_tran_rel"/>
    <property type="match status" value="1"/>
</dbReference>
<evidence type="ECO:0000256" key="1">
    <source>
        <dbReference type="ARBA" id="ARBA00004990"/>
    </source>
</evidence>
<feature type="binding site" evidence="8">
    <location>
        <begin position="147"/>
        <end position="150"/>
    </location>
    <ligand>
        <name>ATP</name>
        <dbReference type="ChEBI" id="CHEBI:30616"/>
    </ligand>
</feature>
<proteinExistence type="inferred from homology"/>
<keyword evidence="10" id="KW-1185">Reference proteome</keyword>
<keyword evidence="3 8" id="KW-0436">Ligase</keyword>
<feature type="binding site" evidence="8">
    <location>
        <position position="176"/>
    </location>
    <ligand>
        <name>ATP</name>
        <dbReference type="ChEBI" id="CHEBI:30616"/>
    </ligand>
</feature>
<comment type="function">
    <text evidence="8">Catalyzes the condensation of pantoate with beta-alanine in an ATP-dependent reaction via a pantoyl-adenylate intermediate.</text>
</comment>
<keyword evidence="4 8" id="KW-0566">Pantothenate biosynthesis</keyword>
<feature type="binding site" evidence="8">
    <location>
        <position position="61"/>
    </location>
    <ligand>
        <name>beta-alanine</name>
        <dbReference type="ChEBI" id="CHEBI:57966"/>
    </ligand>
</feature>
<reference evidence="9 10" key="1">
    <citation type="journal article" date="2013" name="Genome Announc.">
        <title>Complete genome sequence of the hyperthermophilic sulfate-reducing bacterium Thermodesulfobacterium geofontis OPF15T.</title>
        <authorList>
            <person name="Elkins J.G."/>
            <person name="Hamilton-Brehm S.D."/>
            <person name="Lucas S."/>
            <person name="Han J."/>
            <person name="Lapidus A."/>
            <person name="Cheng J.F."/>
            <person name="Goodwin L.A."/>
            <person name="Pitluck S."/>
            <person name="Peters L."/>
            <person name="Mikhailova N."/>
            <person name="Davenport K.W."/>
            <person name="Detter J.C."/>
            <person name="Han C.S."/>
            <person name="Tapia R."/>
            <person name="Land M.L."/>
            <person name="Hauser L."/>
            <person name="Kyrpides N.C."/>
            <person name="Ivanova N.N."/>
            <person name="Pagani I."/>
            <person name="Bruce D."/>
            <person name="Woyke T."/>
            <person name="Cottingham R.W."/>
        </authorList>
    </citation>
    <scope>NUCLEOTIDE SEQUENCE [LARGE SCALE GENOMIC DNA]</scope>
    <source>
        <strain evidence="9 10">OPF15</strain>
    </source>
</reference>
<evidence type="ECO:0000256" key="5">
    <source>
        <dbReference type="ARBA" id="ARBA00022741"/>
    </source>
</evidence>
<comment type="similarity">
    <text evidence="2 8">Belongs to the pantothenate synthetase family.</text>
</comment>
<dbReference type="NCBIfam" id="TIGR00018">
    <property type="entry name" value="panC"/>
    <property type="match status" value="1"/>
</dbReference>
<dbReference type="CDD" id="cd00560">
    <property type="entry name" value="PanC"/>
    <property type="match status" value="1"/>
</dbReference>
<dbReference type="PANTHER" id="PTHR21299">
    <property type="entry name" value="CYTIDYLATE KINASE/PANTOATE-BETA-ALANINE LIGASE"/>
    <property type="match status" value="1"/>
</dbReference>
<feature type="active site" description="Proton donor" evidence="8">
    <location>
        <position position="37"/>
    </location>
</feature>
<dbReference type="Proteomes" id="UP000006583">
    <property type="component" value="Chromosome"/>
</dbReference>
<evidence type="ECO:0000256" key="6">
    <source>
        <dbReference type="ARBA" id="ARBA00022840"/>
    </source>
</evidence>
<evidence type="ECO:0000256" key="8">
    <source>
        <dbReference type="HAMAP-Rule" id="MF_00158"/>
    </source>
</evidence>
<feature type="binding site" evidence="8">
    <location>
        <begin position="184"/>
        <end position="187"/>
    </location>
    <ligand>
        <name>ATP</name>
        <dbReference type="ChEBI" id="CHEBI:30616"/>
    </ligand>
</feature>
<dbReference type="PATRIC" id="fig|795359.3.peg.205"/>
<dbReference type="InterPro" id="IPR003721">
    <property type="entry name" value="Pantoate_ligase"/>
</dbReference>
<comment type="subcellular location">
    <subcellularLocation>
        <location evidence="8">Cytoplasm</location>
    </subcellularLocation>
</comment>
<dbReference type="GO" id="GO:0015940">
    <property type="term" value="P:pantothenate biosynthetic process"/>
    <property type="evidence" value="ECO:0007669"/>
    <property type="project" value="UniProtKB-UniRule"/>
</dbReference>
<dbReference type="HOGENOM" id="CLU_047148_0_0_0"/>
<dbReference type="GO" id="GO:0005524">
    <property type="term" value="F:ATP binding"/>
    <property type="evidence" value="ECO:0007669"/>
    <property type="project" value="UniProtKB-KW"/>
</dbReference>
<evidence type="ECO:0000256" key="4">
    <source>
        <dbReference type="ARBA" id="ARBA00022655"/>
    </source>
</evidence>
<gene>
    <name evidence="8" type="primary">panC</name>
    <name evidence="9" type="ordered locus">TOPB45_0205</name>
</gene>
<dbReference type="GO" id="GO:0004592">
    <property type="term" value="F:pantoate-beta-alanine ligase activity"/>
    <property type="evidence" value="ECO:0007669"/>
    <property type="project" value="UniProtKB-UniRule"/>
</dbReference>
<dbReference type="FunFam" id="3.40.50.620:FF:000013">
    <property type="entry name" value="Pantothenate synthetase"/>
    <property type="match status" value="1"/>
</dbReference>
<dbReference type="STRING" id="795359.TOPB45_0205"/>